<dbReference type="WBParaSite" id="nRc.2.0.1.t13887-RA">
    <property type="protein sequence ID" value="nRc.2.0.1.t13887-RA"/>
    <property type="gene ID" value="nRc.2.0.1.g13887"/>
</dbReference>
<proteinExistence type="predicted"/>
<dbReference type="Proteomes" id="UP000887565">
    <property type="component" value="Unplaced"/>
</dbReference>
<evidence type="ECO:0000313" key="2">
    <source>
        <dbReference type="Proteomes" id="UP000887565"/>
    </source>
</evidence>
<feature type="domain" description="VWFA" evidence="1">
    <location>
        <begin position="29"/>
        <end position="168"/>
    </location>
</feature>
<evidence type="ECO:0000259" key="1">
    <source>
        <dbReference type="PROSITE" id="PS50234"/>
    </source>
</evidence>
<accession>A0A915II83</accession>
<reference evidence="3" key="1">
    <citation type="submission" date="2022-11" db="UniProtKB">
        <authorList>
            <consortium name="WormBaseParasite"/>
        </authorList>
    </citation>
    <scope>IDENTIFICATION</scope>
</reference>
<dbReference type="AlphaFoldDB" id="A0A915II83"/>
<dbReference type="InterPro" id="IPR002035">
    <property type="entry name" value="VWF_A"/>
</dbReference>
<dbReference type="SUPFAM" id="SSF53300">
    <property type="entry name" value="vWA-like"/>
    <property type="match status" value="1"/>
</dbReference>
<keyword evidence="2" id="KW-1185">Reference proteome</keyword>
<name>A0A915II83_ROMCU</name>
<sequence length="168" mass="18920">MEQPLQRTKKFKNVLSLEAPGSCNSTIADLIMMVDISGSVLDSIVLDRSFIRSVINGFPIDGKNLRMGFIVFSSVCKTLVPIEKGISREAVLEKFAIGFPYIFWVLSMSGQQSFGTTTKHVEALDKPWWPVWTTNLHDCLDKIRTLDLQLMSRTSRKVVVVLITDEQP</sequence>
<dbReference type="Pfam" id="PF00092">
    <property type="entry name" value="VWA"/>
    <property type="match status" value="1"/>
</dbReference>
<protein>
    <submittedName>
        <fullName evidence="3">VWFA domain-containing protein</fullName>
    </submittedName>
</protein>
<dbReference type="InterPro" id="IPR036465">
    <property type="entry name" value="vWFA_dom_sf"/>
</dbReference>
<organism evidence="2 3">
    <name type="scientific">Romanomermis culicivorax</name>
    <name type="common">Nematode worm</name>
    <dbReference type="NCBI Taxonomy" id="13658"/>
    <lineage>
        <taxon>Eukaryota</taxon>
        <taxon>Metazoa</taxon>
        <taxon>Ecdysozoa</taxon>
        <taxon>Nematoda</taxon>
        <taxon>Enoplea</taxon>
        <taxon>Dorylaimia</taxon>
        <taxon>Mermithida</taxon>
        <taxon>Mermithoidea</taxon>
        <taxon>Mermithidae</taxon>
        <taxon>Romanomermis</taxon>
    </lineage>
</organism>
<dbReference type="PROSITE" id="PS50234">
    <property type="entry name" value="VWFA"/>
    <property type="match status" value="1"/>
</dbReference>
<dbReference type="CDD" id="cd00198">
    <property type="entry name" value="vWFA"/>
    <property type="match status" value="1"/>
</dbReference>
<evidence type="ECO:0000313" key="3">
    <source>
        <dbReference type="WBParaSite" id="nRc.2.0.1.t13887-RA"/>
    </source>
</evidence>
<dbReference type="Gene3D" id="3.40.50.410">
    <property type="entry name" value="von Willebrand factor, type A domain"/>
    <property type="match status" value="1"/>
</dbReference>